<evidence type="ECO:0000313" key="3">
    <source>
        <dbReference type="EMBL" id="TPX59950.1"/>
    </source>
</evidence>
<evidence type="ECO:0000313" key="4">
    <source>
        <dbReference type="Proteomes" id="UP000318582"/>
    </source>
</evidence>
<evidence type="ECO:0000259" key="2">
    <source>
        <dbReference type="Pfam" id="PF05347"/>
    </source>
</evidence>
<dbReference type="STRING" id="109895.A0A507EA68"/>
<dbReference type="GO" id="GO:1990221">
    <property type="term" value="C:L-cysteine desulfurase complex"/>
    <property type="evidence" value="ECO:0007669"/>
    <property type="project" value="TreeGrafter"/>
</dbReference>
<comment type="caution">
    <text evidence="3">The sequence shown here is derived from an EMBL/GenBank/DDBJ whole genome shotgun (WGS) entry which is preliminary data.</text>
</comment>
<dbReference type="GO" id="GO:0005739">
    <property type="term" value="C:mitochondrion"/>
    <property type="evidence" value="ECO:0007669"/>
    <property type="project" value="TreeGrafter"/>
</dbReference>
<feature type="domain" description="Complex 1 LYR protein" evidence="2">
    <location>
        <begin position="8"/>
        <end position="59"/>
    </location>
</feature>
<protein>
    <recommendedName>
        <fullName evidence="2">Complex 1 LYR protein domain-containing protein</fullName>
    </recommendedName>
</protein>
<comment type="similarity">
    <text evidence="1">Belongs to the complex I LYR family.</text>
</comment>
<reference evidence="3 4" key="1">
    <citation type="journal article" date="2019" name="Sci. Rep.">
        <title>Comparative genomics of chytrid fungi reveal insights into the obligate biotrophic and pathogenic lifestyle of Synchytrium endobioticum.</title>
        <authorList>
            <person name="van de Vossenberg B.T.L.H."/>
            <person name="Warris S."/>
            <person name="Nguyen H.D.T."/>
            <person name="van Gent-Pelzer M.P.E."/>
            <person name="Joly D.L."/>
            <person name="van de Geest H.C."/>
            <person name="Bonants P.J.M."/>
            <person name="Smith D.S."/>
            <person name="Levesque C.A."/>
            <person name="van der Lee T.A.J."/>
        </authorList>
    </citation>
    <scope>NUCLEOTIDE SEQUENCE [LARGE SCALE GENOMIC DNA]</scope>
    <source>
        <strain evidence="3 4">CBS 809.83</strain>
    </source>
</reference>
<dbReference type="Pfam" id="PF05347">
    <property type="entry name" value="Complex1_LYR"/>
    <property type="match status" value="1"/>
</dbReference>
<dbReference type="Proteomes" id="UP000318582">
    <property type="component" value="Unassembled WGS sequence"/>
</dbReference>
<sequence length="75" mass="8710">MAPSTTPQVLSLYRSLLRAGRVFHTHNYRDYVHRRTRDAFRAAAGETDPRDLEVTRRQAWLNAQFKADKSVVEHA</sequence>
<dbReference type="PANTHER" id="PTHR13166">
    <property type="entry name" value="PROTEIN C6ORF149"/>
    <property type="match status" value="1"/>
</dbReference>
<name>A0A507EA68_9FUNG</name>
<dbReference type="CDD" id="cd20264">
    <property type="entry name" value="Complex1_LYR_LYRM4"/>
    <property type="match status" value="1"/>
</dbReference>
<dbReference type="GO" id="GO:0016226">
    <property type="term" value="P:iron-sulfur cluster assembly"/>
    <property type="evidence" value="ECO:0007669"/>
    <property type="project" value="InterPro"/>
</dbReference>
<dbReference type="InterPro" id="IPR051522">
    <property type="entry name" value="ISC_assembly_LYR"/>
</dbReference>
<dbReference type="InterPro" id="IPR045297">
    <property type="entry name" value="Complex1_LYR_LYRM4"/>
</dbReference>
<evidence type="ECO:0000256" key="1">
    <source>
        <dbReference type="ARBA" id="ARBA00009508"/>
    </source>
</evidence>
<keyword evidence="4" id="KW-1185">Reference proteome</keyword>
<dbReference type="AlphaFoldDB" id="A0A507EA68"/>
<dbReference type="EMBL" id="QEAQ01000020">
    <property type="protein sequence ID" value="TPX59950.1"/>
    <property type="molecule type" value="Genomic_DNA"/>
</dbReference>
<dbReference type="InterPro" id="IPR008011">
    <property type="entry name" value="Complex1_LYR_dom"/>
</dbReference>
<accession>A0A507EA68</accession>
<dbReference type="PANTHER" id="PTHR13166:SF7">
    <property type="entry name" value="LYR MOTIF-CONTAINING PROTEIN 4"/>
    <property type="match status" value="1"/>
</dbReference>
<gene>
    <name evidence="3" type="ORF">PhCBS80983_g02107</name>
</gene>
<proteinExistence type="inferred from homology"/>
<organism evidence="3 4">
    <name type="scientific">Powellomyces hirtus</name>
    <dbReference type="NCBI Taxonomy" id="109895"/>
    <lineage>
        <taxon>Eukaryota</taxon>
        <taxon>Fungi</taxon>
        <taxon>Fungi incertae sedis</taxon>
        <taxon>Chytridiomycota</taxon>
        <taxon>Chytridiomycota incertae sedis</taxon>
        <taxon>Chytridiomycetes</taxon>
        <taxon>Spizellomycetales</taxon>
        <taxon>Powellomycetaceae</taxon>
        <taxon>Powellomyces</taxon>
    </lineage>
</organism>